<keyword evidence="2" id="KW-1185">Reference proteome</keyword>
<proteinExistence type="predicted"/>
<organism evidence="1 2">
    <name type="scientific">Acinetobacter bohemicus</name>
    <dbReference type="NCBI Taxonomy" id="1435036"/>
    <lineage>
        <taxon>Bacteria</taxon>
        <taxon>Pseudomonadati</taxon>
        <taxon>Pseudomonadota</taxon>
        <taxon>Gammaproteobacteria</taxon>
        <taxon>Moraxellales</taxon>
        <taxon>Moraxellaceae</taxon>
        <taxon>Acinetobacter</taxon>
    </lineage>
</organism>
<evidence type="ECO:0000313" key="2">
    <source>
        <dbReference type="Proteomes" id="UP000182827"/>
    </source>
</evidence>
<protein>
    <submittedName>
        <fullName evidence="1">Uncharacterized protein</fullName>
    </submittedName>
</protein>
<dbReference type="RefSeq" id="WP_074947294.1">
    <property type="nucleotide sequence ID" value="NZ_FOZU01000026.1"/>
</dbReference>
<evidence type="ECO:0000313" key="1">
    <source>
        <dbReference type="EMBL" id="SFT13262.1"/>
    </source>
</evidence>
<dbReference type="Proteomes" id="UP000182827">
    <property type="component" value="Unassembled WGS sequence"/>
</dbReference>
<dbReference type="EMBL" id="FOZU01000026">
    <property type="protein sequence ID" value="SFT13262.1"/>
    <property type="molecule type" value="Genomic_DNA"/>
</dbReference>
<name>A0A1I6VHS9_9GAMM</name>
<gene>
    <name evidence="1" type="ORF">SAMN05444586_102620</name>
</gene>
<dbReference type="AlphaFoldDB" id="A0A1I6VHS9"/>
<sequence>MYVAFEGTNELLKNKLFAQCLEFYKNRNESVDVFHPLAPMPSYVWWEQVFLKFSNNKVFTSDLLVSRAKYHLKHIKFNGQVLLGVGSIFTNLIENWPSKDCLANAHIRNLLTELHPVPVPDKVIYIGKRSDANSDHEKHQRYMHIFENLKQYGFENLKIHYLEENVIESNAIKSCDQLFEILLSTT</sequence>
<reference evidence="2" key="1">
    <citation type="submission" date="2016-10" db="EMBL/GenBank/DDBJ databases">
        <authorList>
            <person name="Varghese N."/>
            <person name="Submissions S."/>
        </authorList>
    </citation>
    <scope>NUCLEOTIDE SEQUENCE [LARGE SCALE GENOMIC DNA]</scope>
    <source>
        <strain evidence="2">ANC 5076</strain>
    </source>
</reference>
<accession>A0A1I6VHS9</accession>